<reference evidence="4 5" key="1">
    <citation type="submission" date="2019-03" db="EMBL/GenBank/DDBJ databases">
        <title>Freshwater and sediment microbial communities from various areas in North America, analyzing microbe dynamics in response to fracking.</title>
        <authorList>
            <person name="Lamendella R."/>
        </authorList>
    </citation>
    <scope>NUCLEOTIDE SEQUENCE [LARGE SCALE GENOMIC DNA]</scope>
    <source>
        <strain evidence="4 5">6_TX</strain>
    </source>
</reference>
<dbReference type="Gene3D" id="3.10.580.10">
    <property type="entry name" value="CBS-domain"/>
    <property type="match status" value="1"/>
</dbReference>
<protein>
    <submittedName>
        <fullName evidence="4">CBS domain protein</fullName>
    </submittedName>
</protein>
<accession>A0A4R8FLA3</accession>
<keyword evidence="1" id="KW-0129">CBS domain</keyword>
<evidence type="ECO:0000256" key="2">
    <source>
        <dbReference type="SAM" id="Phobius"/>
    </source>
</evidence>
<dbReference type="AlphaFoldDB" id="A0A4R8FLA3"/>
<gene>
    <name evidence="4" type="ORF">DFO67_12331</name>
</gene>
<evidence type="ECO:0000256" key="1">
    <source>
        <dbReference type="PROSITE-ProRule" id="PRU00703"/>
    </source>
</evidence>
<dbReference type="SUPFAM" id="SSF54631">
    <property type="entry name" value="CBS-domain pair"/>
    <property type="match status" value="1"/>
</dbReference>
<dbReference type="InterPro" id="IPR000644">
    <property type="entry name" value="CBS_dom"/>
</dbReference>
<organism evidence="4 5">
    <name type="scientific">Modicisalibacter xianhensis</name>
    <dbReference type="NCBI Taxonomy" id="442341"/>
    <lineage>
        <taxon>Bacteria</taxon>
        <taxon>Pseudomonadati</taxon>
        <taxon>Pseudomonadota</taxon>
        <taxon>Gammaproteobacteria</taxon>
        <taxon>Oceanospirillales</taxon>
        <taxon>Halomonadaceae</taxon>
        <taxon>Modicisalibacter</taxon>
    </lineage>
</organism>
<dbReference type="RefSeq" id="WP_134020484.1">
    <property type="nucleotide sequence ID" value="NZ_SOEC01000023.1"/>
</dbReference>
<dbReference type="PROSITE" id="PS51371">
    <property type="entry name" value="CBS"/>
    <property type="match status" value="1"/>
</dbReference>
<dbReference type="Proteomes" id="UP000294489">
    <property type="component" value="Unassembled WGS sequence"/>
</dbReference>
<evidence type="ECO:0000313" key="5">
    <source>
        <dbReference type="Proteomes" id="UP000294489"/>
    </source>
</evidence>
<keyword evidence="2" id="KW-0472">Membrane</keyword>
<keyword evidence="2" id="KW-0812">Transmembrane</keyword>
<dbReference type="OrthoDB" id="4582921at2"/>
<comment type="caution">
    <text evidence="4">The sequence shown here is derived from an EMBL/GenBank/DDBJ whole genome shotgun (WGS) entry which is preliminary data.</text>
</comment>
<evidence type="ECO:0000313" key="4">
    <source>
        <dbReference type="EMBL" id="TDX23827.1"/>
    </source>
</evidence>
<proteinExistence type="predicted"/>
<dbReference type="EMBL" id="SOEC01000023">
    <property type="protein sequence ID" value="TDX23827.1"/>
    <property type="molecule type" value="Genomic_DNA"/>
</dbReference>
<evidence type="ECO:0000259" key="3">
    <source>
        <dbReference type="PROSITE" id="PS51371"/>
    </source>
</evidence>
<keyword evidence="2" id="KW-1133">Transmembrane helix</keyword>
<name>A0A4R8FLA3_9GAMM</name>
<feature type="domain" description="CBS" evidence="3">
    <location>
        <begin position="87"/>
        <end position="147"/>
    </location>
</feature>
<sequence length="215" mass="24424">MNIMASFVALSIIGSMTYLTYFVFQKNPWAAPNILDSLLPLFGAWVGTILAYYFSKENYKAATDSTERLVTQLKEQKLKKTYVKDIMSRNIYCISEDDATKIEIEKAKETMNKKGHRYLPILNIHGAVIDLLYREDLNLYASNGDTSKQTLKALIDKKDRIRRKYAFINKEASLADAKIAGENFSEIKVIFITNTGSSNEKMIGMITTTDIAKYV</sequence>
<feature type="transmembrane region" description="Helical" evidence="2">
    <location>
        <begin position="7"/>
        <end position="24"/>
    </location>
</feature>
<feature type="transmembrane region" description="Helical" evidence="2">
    <location>
        <begin position="30"/>
        <end position="54"/>
    </location>
</feature>
<dbReference type="InterPro" id="IPR046342">
    <property type="entry name" value="CBS_dom_sf"/>
</dbReference>
<dbReference type="Pfam" id="PF00571">
    <property type="entry name" value="CBS"/>
    <property type="match status" value="1"/>
</dbReference>